<evidence type="ECO:0000256" key="4">
    <source>
        <dbReference type="ARBA" id="ARBA00022989"/>
    </source>
</evidence>
<comment type="similarity">
    <text evidence="7">Belongs to the DHHC palmitoyltransferase family.</text>
</comment>
<evidence type="ECO:0000256" key="5">
    <source>
        <dbReference type="ARBA" id="ARBA00023136"/>
    </source>
</evidence>
<organism evidence="9">
    <name type="scientific">Cyprideis torosa</name>
    <dbReference type="NCBI Taxonomy" id="163714"/>
    <lineage>
        <taxon>Eukaryota</taxon>
        <taxon>Metazoa</taxon>
        <taxon>Ecdysozoa</taxon>
        <taxon>Arthropoda</taxon>
        <taxon>Crustacea</taxon>
        <taxon>Oligostraca</taxon>
        <taxon>Ostracoda</taxon>
        <taxon>Podocopa</taxon>
        <taxon>Podocopida</taxon>
        <taxon>Cytherocopina</taxon>
        <taxon>Cytheroidea</taxon>
        <taxon>Cytherideidae</taxon>
        <taxon>Cyprideis</taxon>
    </lineage>
</organism>
<feature type="transmembrane region" description="Helical" evidence="7">
    <location>
        <begin position="120"/>
        <end position="139"/>
    </location>
</feature>
<dbReference type="AlphaFoldDB" id="A0A7R8W484"/>
<feature type="compositionally biased region" description="Basic residues" evidence="8">
    <location>
        <begin position="387"/>
        <end position="400"/>
    </location>
</feature>
<keyword evidence="5 7" id="KW-0472">Membrane</keyword>
<protein>
    <recommendedName>
        <fullName evidence="7">Palmitoyltransferase</fullName>
        <ecNumber evidence="7">2.3.1.225</ecNumber>
    </recommendedName>
</protein>
<feature type="transmembrane region" description="Helical" evidence="7">
    <location>
        <begin position="199"/>
        <end position="220"/>
    </location>
</feature>
<evidence type="ECO:0000256" key="7">
    <source>
        <dbReference type="RuleBase" id="RU079119"/>
    </source>
</evidence>
<evidence type="ECO:0000256" key="3">
    <source>
        <dbReference type="ARBA" id="ARBA00022692"/>
    </source>
</evidence>
<dbReference type="OrthoDB" id="6382629at2759"/>
<comment type="subcellular location">
    <subcellularLocation>
        <location evidence="1">Membrane</location>
        <topology evidence="1">Multi-pass membrane protein</topology>
    </subcellularLocation>
</comment>
<gene>
    <name evidence="9" type="ORF">CTOB1V02_LOCUS2457</name>
</gene>
<feature type="compositionally biased region" description="Polar residues" evidence="8">
    <location>
        <begin position="22"/>
        <end position="40"/>
    </location>
</feature>
<feature type="transmembrane region" description="Helical" evidence="7">
    <location>
        <begin position="92"/>
        <end position="113"/>
    </location>
</feature>
<accession>A0A7R8W484</accession>
<evidence type="ECO:0000256" key="6">
    <source>
        <dbReference type="ARBA" id="ARBA00023315"/>
    </source>
</evidence>
<keyword evidence="4 7" id="KW-1133">Transmembrane helix</keyword>
<dbReference type="InterPro" id="IPR039859">
    <property type="entry name" value="PFA4/ZDH16/20/ERF2-like"/>
</dbReference>
<dbReference type="GO" id="GO:0019706">
    <property type="term" value="F:protein-cysteine S-palmitoyltransferase activity"/>
    <property type="evidence" value="ECO:0007669"/>
    <property type="project" value="UniProtKB-EC"/>
</dbReference>
<dbReference type="PANTHER" id="PTHR12246">
    <property type="entry name" value="PALMITOYLTRANSFERASE ZDHHC16"/>
    <property type="match status" value="1"/>
</dbReference>
<keyword evidence="2 7" id="KW-0808">Transferase</keyword>
<feature type="region of interest" description="Disordered" evidence="8">
    <location>
        <begin position="381"/>
        <end position="400"/>
    </location>
</feature>
<evidence type="ECO:0000256" key="2">
    <source>
        <dbReference type="ARBA" id="ARBA00022679"/>
    </source>
</evidence>
<dbReference type="InterPro" id="IPR001594">
    <property type="entry name" value="Palmitoyltrfase_DHHC"/>
</dbReference>
<keyword evidence="3 7" id="KW-0812">Transmembrane</keyword>
<evidence type="ECO:0000313" key="9">
    <source>
        <dbReference type="EMBL" id="CAD7224500.1"/>
    </source>
</evidence>
<comment type="domain">
    <text evidence="7">The DHHC domain is required for palmitoyltransferase activity.</text>
</comment>
<proteinExistence type="inferred from homology"/>
<keyword evidence="6 7" id="KW-0012">Acyltransferase</keyword>
<feature type="transmembrane region" description="Helical" evidence="7">
    <location>
        <begin position="254"/>
        <end position="279"/>
    </location>
</feature>
<comment type="catalytic activity">
    <reaction evidence="7">
        <text>L-cysteinyl-[protein] + hexadecanoyl-CoA = S-hexadecanoyl-L-cysteinyl-[protein] + CoA</text>
        <dbReference type="Rhea" id="RHEA:36683"/>
        <dbReference type="Rhea" id="RHEA-COMP:10131"/>
        <dbReference type="Rhea" id="RHEA-COMP:11032"/>
        <dbReference type="ChEBI" id="CHEBI:29950"/>
        <dbReference type="ChEBI" id="CHEBI:57287"/>
        <dbReference type="ChEBI" id="CHEBI:57379"/>
        <dbReference type="ChEBI" id="CHEBI:74151"/>
        <dbReference type="EC" id="2.3.1.225"/>
    </reaction>
</comment>
<evidence type="ECO:0000256" key="8">
    <source>
        <dbReference type="SAM" id="MobiDB-lite"/>
    </source>
</evidence>
<dbReference type="EC" id="2.3.1.225" evidence="7"/>
<sequence>MEVSSPIASTDDFMTQRFTSATAEETAPSVTPPQRSTTSQHRTHSKHSCEYQGFPLINLEFKKGSWKERAFNLFWVLRTHFLYYFISYGVHVLRFFTTGCASLFFTLMAIVIYDYQRPHFYLLLVYHVLNITVNWYHVITVSAKVQAKDCPAHSNKFCYTCLFYRPPRVHHCSFCDACIWRRDHHCFFFGTCIGGQNHGYFITTLFQQIVAVCSSTYFGFQYLEDRYRYEGLEWSDIIVYPYLYQKLFYQRYRLWVMSCLMLKYGLVVIAVVIFGLFAFNIFSTIRDITQQELQYRVLKGPSPYKSYKVVFGQYPFLRLFLPVHFPDPKMMEYLKDPYGVHDNCRYGHRCHLEETGGETPAYLTGDQSGDLQGNVQVERGDGGQFARRGRQNQPAHRRGGRYAALQVMRVQLLLRQTGLAGLGATDGGNTD</sequence>
<reference evidence="9" key="1">
    <citation type="submission" date="2020-11" db="EMBL/GenBank/DDBJ databases">
        <authorList>
            <person name="Tran Van P."/>
        </authorList>
    </citation>
    <scope>NUCLEOTIDE SEQUENCE</scope>
</reference>
<evidence type="ECO:0000256" key="1">
    <source>
        <dbReference type="ARBA" id="ARBA00004141"/>
    </source>
</evidence>
<dbReference type="GO" id="GO:0016020">
    <property type="term" value="C:membrane"/>
    <property type="evidence" value="ECO:0007669"/>
    <property type="project" value="UniProtKB-SubCell"/>
</dbReference>
<dbReference type="PROSITE" id="PS50216">
    <property type="entry name" value="DHHC"/>
    <property type="match status" value="1"/>
</dbReference>
<dbReference type="EMBL" id="OB660385">
    <property type="protein sequence ID" value="CAD7224500.1"/>
    <property type="molecule type" value="Genomic_DNA"/>
</dbReference>
<dbReference type="Pfam" id="PF01529">
    <property type="entry name" value="DHHC"/>
    <property type="match status" value="1"/>
</dbReference>
<name>A0A7R8W484_9CRUS</name>
<feature type="region of interest" description="Disordered" evidence="8">
    <location>
        <begin position="22"/>
        <end position="46"/>
    </location>
</feature>